<name>A0AAE0BJ41_9CHLO</name>
<protein>
    <recommendedName>
        <fullName evidence="2">C2 domain-containing protein</fullName>
    </recommendedName>
</protein>
<dbReference type="EMBL" id="LGRX02034932">
    <property type="protein sequence ID" value="KAK3236629.1"/>
    <property type="molecule type" value="Genomic_DNA"/>
</dbReference>
<evidence type="ECO:0000313" key="4">
    <source>
        <dbReference type="Proteomes" id="UP001190700"/>
    </source>
</evidence>
<keyword evidence="4" id="KW-1185">Reference proteome</keyword>
<dbReference type="AlphaFoldDB" id="A0AAE0BJ41"/>
<feature type="compositionally biased region" description="Low complexity" evidence="1">
    <location>
        <begin position="558"/>
        <end position="575"/>
    </location>
</feature>
<feature type="compositionally biased region" description="Polar residues" evidence="1">
    <location>
        <begin position="314"/>
        <end position="333"/>
    </location>
</feature>
<proteinExistence type="predicted"/>
<feature type="compositionally biased region" description="Basic residues" evidence="1">
    <location>
        <begin position="400"/>
        <end position="414"/>
    </location>
</feature>
<organism evidence="3 4">
    <name type="scientific">Cymbomonas tetramitiformis</name>
    <dbReference type="NCBI Taxonomy" id="36881"/>
    <lineage>
        <taxon>Eukaryota</taxon>
        <taxon>Viridiplantae</taxon>
        <taxon>Chlorophyta</taxon>
        <taxon>Pyramimonadophyceae</taxon>
        <taxon>Pyramimonadales</taxon>
        <taxon>Pyramimonadaceae</taxon>
        <taxon>Cymbomonas</taxon>
    </lineage>
</organism>
<feature type="domain" description="C2" evidence="2">
    <location>
        <begin position="153"/>
        <end position="271"/>
    </location>
</feature>
<feature type="non-terminal residue" evidence="3">
    <location>
        <position position="881"/>
    </location>
</feature>
<reference evidence="3 4" key="1">
    <citation type="journal article" date="2015" name="Genome Biol. Evol.">
        <title>Comparative Genomics of a Bacterivorous Green Alga Reveals Evolutionary Causalities and Consequences of Phago-Mixotrophic Mode of Nutrition.</title>
        <authorList>
            <person name="Burns J.A."/>
            <person name="Paasch A."/>
            <person name="Narechania A."/>
            <person name="Kim E."/>
        </authorList>
    </citation>
    <scope>NUCLEOTIDE SEQUENCE [LARGE SCALE GENOMIC DNA]</scope>
    <source>
        <strain evidence="3 4">PLY_AMNH</strain>
    </source>
</reference>
<feature type="region of interest" description="Disordered" evidence="1">
    <location>
        <begin position="542"/>
        <end position="651"/>
    </location>
</feature>
<feature type="region of interest" description="Disordered" evidence="1">
    <location>
        <begin position="752"/>
        <end position="855"/>
    </location>
</feature>
<gene>
    <name evidence="3" type="ORF">CYMTET_53240</name>
</gene>
<dbReference type="SMART" id="SM00239">
    <property type="entry name" value="C2"/>
    <property type="match status" value="2"/>
</dbReference>
<accession>A0AAE0BJ41</accession>
<feature type="domain" description="C2" evidence="2">
    <location>
        <begin position="1"/>
        <end position="150"/>
    </location>
</feature>
<feature type="compositionally biased region" description="Polar residues" evidence="1">
    <location>
        <begin position="627"/>
        <end position="646"/>
    </location>
</feature>
<feature type="compositionally biased region" description="Low complexity" evidence="1">
    <location>
        <begin position="686"/>
        <end position="702"/>
    </location>
</feature>
<dbReference type="Proteomes" id="UP001190700">
    <property type="component" value="Unassembled WGS sequence"/>
</dbReference>
<feature type="region of interest" description="Disordered" evidence="1">
    <location>
        <begin position="677"/>
        <end position="702"/>
    </location>
</feature>
<dbReference type="InterPro" id="IPR000008">
    <property type="entry name" value="C2_dom"/>
</dbReference>
<dbReference type="SUPFAM" id="SSF49562">
    <property type="entry name" value="C2 domain (Calcium/lipid-binding domain, CaLB)"/>
    <property type="match status" value="2"/>
</dbReference>
<evidence type="ECO:0000259" key="2">
    <source>
        <dbReference type="PROSITE" id="PS50004"/>
    </source>
</evidence>
<dbReference type="Pfam" id="PF00168">
    <property type="entry name" value="C2"/>
    <property type="match status" value="2"/>
</dbReference>
<evidence type="ECO:0000256" key="1">
    <source>
        <dbReference type="SAM" id="MobiDB-lite"/>
    </source>
</evidence>
<dbReference type="CDD" id="cd00030">
    <property type="entry name" value="C2"/>
    <property type="match status" value="1"/>
</dbReference>
<comment type="caution">
    <text evidence="3">The sequence shown here is derived from an EMBL/GenBank/DDBJ whole genome shotgun (WGS) entry which is preliminary data.</text>
</comment>
<sequence length="881" mass="93338">MLDARHNRRSDLALGYLNVKLGCCRDLRPTDPKLSGKCYVEFELKNSQQKTPISSSYNNLQNLSSPVHKNPKPVKARSTVHFGTDNPTWNESFFLKVHSRGQFLSVKLLDTVAETLTGFVEVNLDGFLDREDPVPILNAPFPLSKSPTELAVDSGTVELSIFFEPLKVSRLVLTVLDGFHLAASANVSLSGKVSVAGGHRKQKIRNVASGNGFPSWQETVHIDFDPREAVHHKVKIKLIESKASMYSPAVIGIAEIPMRDLMREQVEITEYDGSENKGFRKLQVLGARGKVCGQLSVSAFLRKSPKGFNMRGGSPTTPILTRSASLASDSQTMNTSFPSTSNSSPRDYQSSPFSPDSDDPGRISPAPENLDLPAPTSASSHLPIPGSEDNQRPSPAHKTPLIHRSPRRRRRAGPQRKAFTLLRFKMTFHDLQLTALKQERDFAKKFQLEYLNAITLAANIESRDVHVTGLPPPDSGPDKGCVIVETVVKLPQIAAAVADLEAQLRQPASPLLSKSELRQYHVSAELLQRTTLHEDEAGQVIEAPPAPPMVAGNGAGGAASSSAGAASPSQPAAQGTPYKTPQPRGTRVPLTSEQAQVLPQETRNGKPLWGPVEDMADVHSEEEAETSRPTNGGPQSAASHSTLNSMASATAAAHRAGAPGVTVASSAHHVRALSAATANAVRHTGSPGTAAAPHHTTAAAHHSGALGAAAAVHQSGAALGSAAGAQVLSVPAPATPSGVGELPALVTSAERPVQNGVRGPASHPLPSTPTMSMGAAGSPGLVKAATGPLDMRPGARPVTGAGRLSLRAAEGGPHPARSPSASSLSSTPSDGKRQPQMVPPPAPRTHHVNLMSPTSREMDDNCRMVFTIVFLKLKLFMLEDQ</sequence>
<feature type="region of interest" description="Disordered" evidence="1">
    <location>
        <begin position="304"/>
        <end position="415"/>
    </location>
</feature>
<feature type="compositionally biased region" description="Low complexity" evidence="1">
    <location>
        <begin position="334"/>
        <end position="355"/>
    </location>
</feature>
<dbReference type="PROSITE" id="PS50004">
    <property type="entry name" value="C2"/>
    <property type="match status" value="2"/>
</dbReference>
<evidence type="ECO:0000313" key="3">
    <source>
        <dbReference type="EMBL" id="KAK3236629.1"/>
    </source>
</evidence>
<feature type="compositionally biased region" description="Polar residues" evidence="1">
    <location>
        <begin position="589"/>
        <end position="602"/>
    </location>
</feature>
<feature type="compositionally biased region" description="Low complexity" evidence="1">
    <location>
        <begin position="813"/>
        <end position="829"/>
    </location>
</feature>
<dbReference type="Gene3D" id="2.60.40.150">
    <property type="entry name" value="C2 domain"/>
    <property type="match status" value="1"/>
</dbReference>
<dbReference type="InterPro" id="IPR035892">
    <property type="entry name" value="C2_domain_sf"/>
</dbReference>